<organism evidence="1">
    <name type="scientific">marine metagenome</name>
    <dbReference type="NCBI Taxonomy" id="408172"/>
    <lineage>
        <taxon>unclassified sequences</taxon>
        <taxon>metagenomes</taxon>
        <taxon>ecological metagenomes</taxon>
    </lineage>
</organism>
<feature type="non-terminal residue" evidence="1">
    <location>
        <position position="38"/>
    </location>
</feature>
<sequence length="38" mass="3970">MNRRAFLAASSSAIAFPYLSHAAGKKLRVGVIGHTGRG</sequence>
<name>A0A382MEM3_9ZZZZ</name>
<gene>
    <name evidence="1" type="ORF">METZ01_LOCUS300070</name>
</gene>
<reference evidence="1" key="1">
    <citation type="submission" date="2018-05" db="EMBL/GenBank/DDBJ databases">
        <authorList>
            <person name="Lanie J.A."/>
            <person name="Ng W.-L."/>
            <person name="Kazmierczak K.M."/>
            <person name="Andrzejewski T.M."/>
            <person name="Davidsen T.M."/>
            <person name="Wayne K.J."/>
            <person name="Tettelin H."/>
            <person name="Glass J.I."/>
            <person name="Rusch D."/>
            <person name="Podicherti R."/>
            <person name="Tsui H.-C.T."/>
            <person name="Winkler M.E."/>
        </authorList>
    </citation>
    <scope>NUCLEOTIDE SEQUENCE</scope>
</reference>
<proteinExistence type="predicted"/>
<dbReference type="AlphaFoldDB" id="A0A382MEM3"/>
<dbReference type="EMBL" id="UINC01093083">
    <property type="protein sequence ID" value="SVC47216.1"/>
    <property type="molecule type" value="Genomic_DNA"/>
</dbReference>
<protein>
    <submittedName>
        <fullName evidence="1">Uncharacterized protein</fullName>
    </submittedName>
</protein>
<accession>A0A382MEM3</accession>
<evidence type="ECO:0000313" key="1">
    <source>
        <dbReference type="EMBL" id="SVC47216.1"/>
    </source>
</evidence>